<protein>
    <submittedName>
        <fullName evidence="1">Uncharacterized protein</fullName>
    </submittedName>
</protein>
<sequence>MAAQISPDILEVRSSTGEIFILYADLNERGSIDLVCLMGIRVTQDQQIGIFVTGFFGNNPSTSGLLHNANALVNYDAIIPQMSDGKGYIVGCLESQALNKPLLGMVIHQYYSGNFMVTYRNVAETQNSFQCLAVIVAQRNDIQVVYKTLFENQVRIIIAKMQSDPFDAGKLFDNVIYEDFKIPNDNIYPRQFKYLYNDINDYFHLGSTLAHNNQQSAYFTQLNSNTYYSIIENQDQGKNQTYQQLNSKSSIGGSGTKENIYNNSIIRPAIDVIRNNLAYVKLWRNQSLIGENDYNVSQLIVKQVRIPENLSSVIDCSLEIQNNDVENVGFLRFFNQSQDAFMTANISTKFNEITKIGLFQFNITYQITDGADPANRLILAQDMFTLNVTNRCQEEFKIIKDIKDLKIRYKISTDVEYYQIPQMKLGPAEECFNKKLAIILDDNSQMNLDIIKSDHDRCIYQYSRRLMERVNTYQYQH</sequence>
<accession>A0A078AL30</accession>
<dbReference type="AlphaFoldDB" id="A0A078AL30"/>
<organism evidence="1 2">
    <name type="scientific">Stylonychia lemnae</name>
    <name type="common">Ciliate</name>
    <dbReference type="NCBI Taxonomy" id="5949"/>
    <lineage>
        <taxon>Eukaryota</taxon>
        <taxon>Sar</taxon>
        <taxon>Alveolata</taxon>
        <taxon>Ciliophora</taxon>
        <taxon>Intramacronucleata</taxon>
        <taxon>Spirotrichea</taxon>
        <taxon>Stichotrichia</taxon>
        <taxon>Sporadotrichida</taxon>
        <taxon>Oxytrichidae</taxon>
        <taxon>Stylonychinae</taxon>
        <taxon>Stylonychia</taxon>
    </lineage>
</organism>
<evidence type="ECO:0000313" key="2">
    <source>
        <dbReference type="Proteomes" id="UP000039865"/>
    </source>
</evidence>
<keyword evidence="2" id="KW-1185">Reference proteome</keyword>
<dbReference type="Proteomes" id="UP000039865">
    <property type="component" value="Unassembled WGS sequence"/>
</dbReference>
<gene>
    <name evidence="1" type="primary">Contig15308.g16305</name>
    <name evidence="1" type="ORF">STYLEM_11920</name>
</gene>
<name>A0A078AL30_STYLE</name>
<dbReference type="InParanoid" id="A0A078AL30"/>
<dbReference type="EMBL" id="CCKQ01011332">
    <property type="protein sequence ID" value="CDW82884.1"/>
    <property type="molecule type" value="Genomic_DNA"/>
</dbReference>
<evidence type="ECO:0000313" key="1">
    <source>
        <dbReference type="EMBL" id="CDW82884.1"/>
    </source>
</evidence>
<reference evidence="1 2" key="1">
    <citation type="submission" date="2014-06" db="EMBL/GenBank/DDBJ databases">
        <authorList>
            <person name="Swart Estienne"/>
        </authorList>
    </citation>
    <scope>NUCLEOTIDE SEQUENCE [LARGE SCALE GENOMIC DNA]</scope>
    <source>
        <strain evidence="1 2">130c</strain>
    </source>
</reference>
<proteinExistence type="predicted"/>